<sequence length="146" mass="15984">MKVLDLRCTNGHRFEGWFASEDEFMDQNGRGLVECPICGDHVVTRLPSAPRLNLSGAKEPAPEAPKAPPAEADLQAMWLGAVRELLAKTEDVGERFAEEARRIHYGEAENRGIRGQTSPEERQALSDEGIEVLTVPLPGALKGPLQ</sequence>
<reference evidence="2" key="1">
    <citation type="submission" date="2017-08" db="EMBL/GenBank/DDBJ databases">
        <authorList>
            <person name="Imhoff J.F."/>
            <person name="Rahn T."/>
            <person name="Kuenzel S."/>
            <person name="Neulinger S.C."/>
        </authorList>
    </citation>
    <scope>NUCLEOTIDE SEQUENCE</scope>
    <source>
        <strain evidence="2">IM 151</strain>
    </source>
</reference>
<feature type="region of interest" description="Disordered" evidence="1">
    <location>
        <begin position="106"/>
        <end position="129"/>
    </location>
</feature>
<keyword evidence="3" id="KW-1185">Reference proteome</keyword>
<name>A0ABS1DRY4_RUBGE</name>
<reference evidence="2" key="2">
    <citation type="journal article" date="2020" name="Microorganisms">
        <title>Osmotic Adaptation and Compatible Solute Biosynthesis of Phototrophic Bacteria as Revealed from Genome Analyses.</title>
        <authorList>
            <person name="Imhoff J.F."/>
            <person name="Rahn T."/>
            <person name="Kunzel S."/>
            <person name="Keller A."/>
            <person name="Neulinger S.C."/>
        </authorList>
    </citation>
    <scope>NUCLEOTIDE SEQUENCE</scope>
    <source>
        <strain evidence="2">IM 151</strain>
    </source>
</reference>
<evidence type="ECO:0000256" key="1">
    <source>
        <dbReference type="SAM" id="MobiDB-lite"/>
    </source>
</evidence>
<dbReference type="Pfam" id="PF06676">
    <property type="entry name" value="DUF1178"/>
    <property type="match status" value="1"/>
</dbReference>
<dbReference type="PIRSF" id="PIRSF032131">
    <property type="entry name" value="UCP032131"/>
    <property type="match status" value="1"/>
</dbReference>
<evidence type="ECO:0000313" key="3">
    <source>
        <dbReference type="Proteomes" id="UP001041814"/>
    </source>
</evidence>
<evidence type="ECO:0008006" key="4">
    <source>
        <dbReference type="Google" id="ProtNLM"/>
    </source>
</evidence>
<dbReference type="RefSeq" id="WP_200229098.1">
    <property type="nucleotide sequence ID" value="NZ_NRRT01000028.1"/>
</dbReference>
<protein>
    <recommendedName>
        <fullName evidence="4">DUF1178 family protein</fullName>
    </recommendedName>
</protein>
<comment type="caution">
    <text evidence="2">The sequence shown here is derived from an EMBL/GenBank/DDBJ whole genome shotgun (WGS) entry which is preliminary data.</text>
</comment>
<dbReference type="Proteomes" id="UP001041814">
    <property type="component" value="Unassembled WGS sequence"/>
</dbReference>
<dbReference type="EMBL" id="NRRU01000024">
    <property type="protein sequence ID" value="MBK1712746.1"/>
    <property type="molecule type" value="Genomic_DNA"/>
</dbReference>
<dbReference type="InterPro" id="IPR009562">
    <property type="entry name" value="DUF1178"/>
</dbReference>
<accession>A0ABS1DRY4</accession>
<gene>
    <name evidence="2" type="ORF">CKO43_08135</name>
</gene>
<proteinExistence type="predicted"/>
<organism evidence="2 3">
    <name type="scientific">Rubrivivax gelatinosus</name>
    <name type="common">Rhodocyclus gelatinosus</name>
    <name type="synonym">Rhodopseudomonas gelatinosa</name>
    <dbReference type="NCBI Taxonomy" id="28068"/>
    <lineage>
        <taxon>Bacteria</taxon>
        <taxon>Pseudomonadati</taxon>
        <taxon>Pseudomonadota</taxon>
        <taxon>Betaproteobacteria</taxon>
        <taxon>Burkholderiales</taxon>
        <taxon>Sphaerotilaceae</taxon>
        <taxon>Rubrivivax</taxon>
    </lineage>
</organism>
<evidence type="ECO:0000313" key="2">
    <source>
        <dbReference type="EMBL" id="MBK1712746.1"/>
    </source>
</evidence>